<dbReference type="Proteomes" id="UP001183610">
    <property type="component" value="Unassembled WGS sequence"/>
</dbReference>
<reference evidence="2" key="1">
    <citation type="submission" date="2023-07" db="EMBL/GenBank/DDBJ databases">
        <title>30 novel species of actinomycetes from the DSMZ collection.</title>
        <authorList>
            <person name="Nouioui I."/>
        </authorList>
    </citation>
    <scope>NUCLEOTIDE SEQUENCE [LARGE SCALE GENOMIC DNA]</scope>
    <source>
        <strain evidence="2">DSM 41979</strain>
    </source>
</reference>
<gene>
    <name evidence="1" type="ORF">RM698_27280</name>
</gene>
<dbReference type="EMBL" id="JAVRET010000093">
    <property type="protein sequence ID" value="MDT0412736.1"/>
    <property type="molecule type" value="Genomic_DNA"/>
</dbReference>
<protein>
    <submittedName>
        <fullName evidence="1">Uncharacterized protein</fullName>
    </submittedName>
</protein>
<evidence type="ECO:0000313" key="2">
    <source>
        <dbReference type="Proteomes" id="UP001183610"/>
    </source>
</evidence>
<proteinExistence type="predicted"/>
<dbReference type="RefSeq" id="WP_010275247.1">
    <property type="nucleotide sequence ID" value="NZ_JAVRET010000093.1"/>
</dbReference>
<comment type="caution">
    <text evidence="1">The sequence shown here is derived from an EMBL/GenBank/DDBJ whole genome shotgun (WGS) entry which is preliminary data.</text>
</comment>
<evidence type="ECO:0000313" key="1">
    <source>
        <dbReference type="EMBL" id="MDT0412736.1"/>
    </source>
</evidence>
<organism evidence="1 2">
    <name type="scientific">Streptomyces evansiae</name>
    <dbReference type="NCBI Taxonomy" id="3075535"/>
    <lineage>
        <taxon>Bacteria</taxon>
        <taxon>Bacillati</taxon>
        <taxon>Actinomycetota</taxon>
        <taxon>Actinomycetes</taxon>
        <taxon>Kitasatosporales</taxon>
        <taxon>Streptomycetaceae</taxon>
        <taxon>Streptomyces</taxon>
    </lineage>
</organism>
<accession>A0ABU2R7R3</accession>
<sequence length="83" mass="8923">MTPPTLAEQIGPRTPGAIYRTSDGVFEVLDLIVAPDLASALLLRRSARWAVIVRDLVRPGAQPFAVGSVWTSADQLIQAGPER</sequence>
<keyword evidence="2" id="KW-1185">Reference proteome</keyword>
<name>A0ABU2R7R3_9ACTN</name>